<dbReference type="Gene3D" id="3.60.15.10">
    <property type="entry name" value="Ribonuclease Z/Hydroxyacylglutathione hydrolase-like"/>
    <property type="match status" value="1"/>
</dbReference>
<keyword evidence="2" id="KW-0378">Hydrolase</keyword>
<gene>
    <name evidence="2" type="ORF">AVDCRST_MAG76-690</name>
</gene>
<dbReference type="AlphaFoldDB" id="A0A6J4HFJ0"/>
<dbReference type="Pfam" id="PF00753">
    <property type="entry name" value="Lactamase_B"/>
    <property type="match status" value="1"/>
</dbReference>
<feature type="domain" description="Metallo-beta-lactamase" evidence="1">
    <location>
        <begin position="25"/>
        <end position="227"/>
    </location>
</feature>
<accession>A0A6J4HFJ0</accession>
<dbReference type="InterPro" id="IPR036866">
    <property type="entry name" value="RibonucZ/Hydroxyglut_hydro"/>
</dbReference>
<dbReference type="SUPFAM" id="SSF56281">
    <property type="entry name" value="Metallo-hydrolase/oxidoreductase"/>
    <property type="match status" value="1"/>
</dbReference>
<dbReference type="SMART" id="SM00849">
    <property type="entry name" value="Lactamase_B"/>
    <property type="match status" value="1"/>
</dbReference>
<dbReference type="InterPro" id="IPR050855">
    <property type="entry name" value="NDM-1-like"/>
</dbReference>
<dbReference type="GO" id="GO:0016787">
    <property type="term" value="F:hydrolase activity"/>
    <property type="evidence" value="ECO:0007669"/>
    <property type="project" value="UniProtKB-KW"/>
</dbReference>
<dbReference type="CDD" id="cd07726">
    <property type="entry name" value="ST1585-like_MBL-fold"/>
    <property type="match status" value="1"/>
</dbReference>
<dbReference type="EMBL" id="CADCSZ010000040">
    <property type="protein sequence ID" value="CAA9220864.1"/>
    <property type="molecule type" value="Genomic_DNA"/>
</dbReference>
<reference evidence="2" key="1">
    <citation type="submission" date="2020-02" db="EMBL/GenBank/DDBJ databases">
        <authorList>
            <person name="Meier V. D."/>
        </authorList>
    </citation>
    <scope>NUCLEOTIDE SEQUENCE</scope>
    <source>
        <strain evidence="2">AVDCRST_MAG76</strain>
    </source>
</reference>
<proteinExistence type="predicted"/>
<protein>
    <submittedName>
        <fullName evidence="2">MBL-fold metallo-hydrolase superfamily</fullName>
    </submittedName>
</protein>
<organism evidence="2">
    <name type="scientific">uncultured Acidimicrobiales bacterium</name>
    <dbReference type="NCBI Taxonomy" id="310071"/>
    <lineage>
        <taxon>Bacteria</taxon>
        <taxon>Bacillati</taxon>
        <taxon>Actinomycetota</taxon>
        <taxon>Acidimicrobiia</taxon>
        <taxon>Acidimicrobiales</taxon>
        <taxon>environmental samples</taxon>
    </lineage>
</organism>
<dbReference type="PANTHER" id="PTHR42951">
    <property type="entry name" value="METALLO-BETA-LACTAMASE DOMAIN-CONTAINING"/>
    <property type="match status" value="1"/>
</dbReference>
<dbReference type="InterPro" id="IPR001279">
    <property type="entry name" value="Metallo-B-lactamas"/>
</dbReference>
<dbReference type="PANTHER" id="PTHR42951:SF22">
    <property type="entry name" value="METALLO BETA-LACTAMASE SUPERFAMILY LIPOPROTEIN"/>
    <property type="match status" value="1"/>
</dbReference>
<dbReference type="InterPro" id="IPR037482">
    <property type="entry name" value="ST1585_MBL-fold"/>
</dbReference>
<evidence type="ECO:0000259" key="1">
    <source>
        <dbReference type="SMART" id="SM00849"/>
    </source>
</evidence>
<name>A0A6J4HFJ0_9ACTN</name>
<evidence type="ECO:0000313" key="2">
    <source>
        <dbReference type="EMBL" id="CAA9220864.1"/>
    </source>
</evidence>
<sequence>MAGNPIELAPGVVEVDTLLGGWERVTAGYLVTGPEPVLVETGSQSSVPTLLASLAELGVGADDLAHVVVTHIHLDHAGGVGDVARAFSRATVHVHGKGARHLIDPSRLVASAAQVYGDLLDSLYGRLDPTPADRVNVLEDGDAIELGPGRRLVCVDSPGHAKHHLAVHDEGDGGSGLLFTGDAVGVRLPDGGVLRPATPPPDFDLDQAIASLRRFRDRRPKALCFAHYGLVPEPDTVLEEAEGTLRRWAEVAEAAWRQGDDVAAALEQAFATDIEDVADEHREKLATLNGVHSNAAGLRRWLEQTKGPPAGHGHPHP</sequence>